<comment type="caution">
    <text evidence="3">The sequence shown here is derived from an EMBL/GenBank/DDBJ whole genome shotgun (WGS) entry which is preliminary data.</text>
</comment>
<accession>A0ABT4T2P2</accession>
<dbReference type="SUPFAM" id="SSF56801">
    <property type="entry name" value="Acetyl-CoA synthetase-like"/>
    <property type="match status" value="1"/>
</dbReference>
<feature type="domain" description="AMP-dependent synthetase/ligase" evidence="1">
    <location>
        <begin position="17"/>
        <end position="374"/>
    </location>
</feature>
<keyword evidence="4" id="KW-1185">Reference proteome</keyword>
<protein>
    <submittedName>
        <fullName evidence="3">AMP-binding protein</fullName>
    </submittedName>
</protein>
<proteinExistence type="predicted"/>
<dbReference type="Gene3D" id="3.30.300.30">
    <property type="match status" value="1"/>
</dbReference>
<dbReference type="Pfam" id="PF00501">
    <property type="entry name" value="AMP-binding"/>
    <property type="match status" value="1"/>
</dbReference>
<organism evidence="3 4">
    <name type="scientific">Nonomuraea ferruginea</name>
    <dbReference type="NCBI Taxonomy" id="46174"/>
    <lineage>
        <taxon>Bacteria</taxon>
        <taxon>Bacillati</taxon>
        <taxon>Actinomycetota</taxon>
        <taxon>Actinomycetes</taxon>
        <taxon>Streptosporangiales</taxon>
        <taxon>Streptosporangiaceae</taxon>
        <taxon>Nonomuraea</taxon>
    </lineage>
</organism>
<dbReference type="Proteomes" id="UP001212498">
    <property type="component" value="Unassembled WGS sequence"/>
</dbReference>
<dbReference type="InterPro" id="IPR042099">
    <property type="entry name" value="ANL_N_sf"/>
</dbReference>
<sequence>MPVLRGGAPLSIAGGVREFARATPSATAVIDGERTLTYAALDERANRLACALLARGLTTGDRVAVLLGNRLEYPEIAAGVAKAGLVMVPLNPRLTAGEARYILEHSGSRAIVLDDACAATVGDAIEELRLTALSIDGAQAGRPYEEELAAARAADPGVRVDELDPFCITYTSGTTGRPKGVVISHRSRSLTFYCSALEWGLGAGRVSVAVAPMYHGAGFAFGYAPVYTGGTVTMLRKWDPEALLHLVERDRARSVFLVPTHAQMLRTMDDGKLAGHDLSSLDTLYFNAAALPWTLKQWVMETFPACGVHELYGSTEAGIVTNLRPVDQHRKPGSVGHAWYMTELRVVDPSGAPASPGQPGELFSRSPFLMNGYHDDPAATAACTTEDGFLTCGDIVVRDEEGYVHVVDRKKDMIISGGLNVYPREIEDVLATHGAVAEAAVVGSPSERWGEEVMAYVVLRRGVEAAPESLFPELEAHCRTGLAGYKVPRRWQVVTELPRNAAGKIVKRDLKAQAGAS</sequence>
<dbReference type="InterPro" id="IPR020845">
    <property type="entry name" value="AMP-binding_CS"/>
</dbReference>
<dbReference type="PANTHER" id="PTHR43767:SF1">
    <property type="entry name" value="NONRIBOSOMAL PEPTIDE SYNTHASE PES1 (EUROFUNG)-RELATED"/>
    <property type="match status" value="1"/>
</dbReference>
<dbReference type="RefSeq" id="WP_271277789.1">
    <property type="nucleotide sequence ID" value="NZ_BAABFD010000014.1"/>
</dbReference>
<reference evidence="3 4" key="1">
    <citation type="submission" date="2022-11" db="EMBL/GenBank/DDBJ databases">
        <title>Nonomuraea corallina sp. nov., a new species of the genus Nonomuraea isolated from sea side sediment in Thai sea.</title>
        <authorList>
            <person name="Ngamcharungchit C."/>
            <person name="Matsumoto A."/>
            <person name="Suriyachadkun C."/>
            <person name="Panbangred W."/>
            <person name="Inahashi Y."/>
            <person name="Intra B."/>
        </authorList>
    </citation>
    <scope>NUCLEOTIDE SEQUENCE [LARGE SCALE GENOMIC DNA]</scope>
    <source>
        <strain evidence="3 4">DSM 43553</strain>
    </source>
</reference>
<dbReference type="InterPro" id="IPR000873">
    <property type="entry name" value="AMP-dep_synth/lig_dom"/>
</dbReference>
<evidence type="ECO:0000313" key="4">
    <source>
        <dbReference type="Proteomes" id="UP001212498"/>
    </source>
</evidence>
<dbReference type="InterPro" id="IPR025110">
    <property type="entry name" value="AMP-bd_C"/>
</dbReference>
<evidence type="ECO:0000313" key="3">
    <source>
        <dbReference type="EMBL" id="MDA0643549.1"/>
    </source>
</evidence>
<dbReference type="Pfam" id="PF13193">
    <property type="entry name" value="AMP-binding_C"/>
    <property type="match status" value="1"/>
</dbReference>
<dbReference type="PANTHER" id="PTHR43767">
    <property type="entry name" value="LONG-CHAIN-FATTY-ACID--COA LIGASE"/>
    <property type="match status" value="1"/>
</dbReference>
<evidence type="ECO:0000259" key="1">
    <source>
        <dbReference type="Pfam" id="PF00501"/>
    </source>
</evidence>
<dbReference type="PROSITE" id="PS00455">
    <property type="entry name" value="AMP_BINDING"/>
    <property type="match status" value="1"/>
</dbReference>
<dbReference type="InterPro" id="IPR050237">
    <property type="entry name" value="ATP-dep_AMP-bd_enzyme"/>
</dbReference>
<dbReference type="Gene3D" id="3.40.50.12780">
    <property type="entry name" value="N-terminal domain of ligase-like"/>
    <property type="match status" value="1"/>
</dbReference>
<evidence type="ECO:0000259" key="2">
    <source>
        <dbReference type="Pfam" id="PF13193"/>
    </source>
</evidence>
<feature type="domain" description="AMP-binding enzyme C-terminal" evidence="2">
    <location>
        <begin position="425"/>
        <end position="504"/>
    </location>
</feature>
<dbReference type="InterPro" id="IPR045851">
    <property type="entry name" value="AMP-bd_C_sf"/>
</dbReference>
<name>A0ABT4T2P2_9ACTN</name>
<gene>
    <name evidence="3" type="ORF">OUY24_23210</name>
</gene>
<dbReference type="EMBL" id="JAPNUD010000069">
    <property type="protein sequence ID" value="MDA0643549.1"/>
    <property type="molecule type" value="Genomic_DNA"/>
</dbReference>